<proteinExistence type="predicted"/>
<dbReference type="InterPro" id="IPR007658">
    <property type="entry name" value="DUF594"/>
</dbReference>
<feature type="transmembrane region" description="Helical" evidence="1">
    <location>
        <begin position="38"/>
        <end position="56"/>
    </location>
</feature>
<dbReference type="PANTHER" id="PTHR31325">
    <property type="entry name" value="OS01G0798800 PROTEIN-RELATED"/>
    <property type="match status" value="1"/>
</dbReference>
<dbReference type="EMBL" id="CM018043">
    <property type="protein sequence ID" value="KAA8531099.1"/>
    <property type="molecule type" value="Genomic_DNA"/>
</dbReference>
<evidence type="ECO:0000256" key="1">
    <source>
        <dbReference type="SAM" id="Phobius"/>
    </source>
</evidence>
<evidence type="ECO:0000313" key="3">
    <source>
        <dbReference type="EMBL" id="KAA8531099.1"/>
    </source>
</evidence>
<keyword evidence="1" id="KW-1133">Transmembrane helix</keyword>
<feature type="transmembrane region" description="Helical" evidence="1">
    <location>
        <begin position="100"/>
        <end position="119"/>
    </location>
</feature>
<organism evidence="3 4">
    <name type="scientific">Nyssa sinensis</name>
    <dbReference type="NCBI Taxonomy" id="561372"/>
    <lineage>
        <taxon>Eukaryota</taxon>
        <taxon>Viridiplantae</taxon>
        <taxon>Streptophyta</taxon>
        <taxon>Embryophyta</taxon>
        <taxon>Tracheophyta</taxon>
        <taxon>Spermatophyta</taxon>
        <taxon>Magnoliopsida</taxon>
        <taxon>eudicotyledons</taxon>
        <taxon>Gunneridae</taxon>
        <taxon>Pentapetalae</taxon>
        <taxon>asterids</taxon>
        <taxon>Cornales</taxon>
        <taxon>Nyssaceae</taxon>
        <taxon>Nyssa</taxon>
    </lineage>
</organism>
<feature type="transmembrane region" description="Helical" evidence="1">
    <location>
        <begin position="154"/>
        <end position="175"/>
    </location>
</feature>
<dbReference type="InterPro" id="IPR025315">
    <property type="entry name" value="DUF4220"/>
</dbReference>
<dbReference type="AlphaFoldDB" id="A0A5J5ALN3"/>
<feature type="transmembrane region" description="Helical" evidence="1">
    <location>
        <begin position="68"/>
        <end position="88"/>
    </location>
</feature>
<accession>A0A5J5ALN3</accession>
<feature type="transmembrane region" description="Helical" evidence="1">
    <location>
        <begin position="350"/>
        <end position="372"/>
    </location>
</feature>
<dbReference type="Pfam" id="PF13968">
    <property type="entry name" value="DUF4220"/>
    <property type="match status" value="1"/>
</dbReference>
<feature type="domain" description="DUF4220" evidence="2">
    <location>
        <begin position="53"/>
        <end position="375"/>
    </location>
</feature>
<feature type="transmembrane region" description="Helical" evidence="1">
    <location>
        <begin position="318"/>
        <end position="338"/>
    </location>
</feature>
<reference evidence="3 4" key="1">
    <citation type="submission" date="2019-09" db="EMBL/GenBank/DDBJ databases">
        <title>A chromosome-level genome assembly of the Chinese tupelo Nyssa sinensis.</title>
        <authorList>
            <person name="Yang X."/>
            <person name="Kang M."/>
            <person name="Yang Y."/>
            <person name="Xiong H."/>
            <person name="Wang M."/>
            <person name="Zhang Z."/>
            <person name="Wang Z."/>
            <person name="Wu H."/>
            <person name="Ma T."/>
            <person name="Liu J."/>
            <person name="Xi Z."/>
        </authorList>
    </citation>
    <scope>NUCLEOTIDE SEQUENCE [LARGE SCALE GENOMIC DNA]</scope>
    <source>
        <strain evidence="3">J267</strain>
        <tissue evidence="3">Leaf</tissue>
    </source>
</reference>
<keyword evidence="4" id="KW-1185">Reference proteome</keyword>
<keyword evidence="1" id="KW-0812">Transmembrane</keyword>
<dbReference type="Proteomes" id="UP000325577">
    <property type="component" value="Linkage Group LG2"/>
</dbReference>
<evidence type="ECO:0000313" key="4">
    <source>
        <dbReference type="Proteomes" id="UP000325577"/>
    </source>
</evidence>
<name>A0A5J5ALN3_9ASTE</name>
<evidence type="ECO:0000259" key="2">
    <source>
        <dbReference type="Pfam" id="PF13968"/>
    </source>
</evidence>
<gene>
    <name evidence="3" type="ORF">F0562_005808</name>
</gene>
<dbReference type="Pfam" id="PF04578">
    <property type="entry name" value="DUF594"/>
    <property type="match status" value="1"/>
</dbReference>
<keyword evidence="1" id="KW-0472">Membrane</keyword>
<protein>
    <recommendedName>
        <fullName evidence="2">DUF4220 domain-containing protein</fullName>
    </recommendedName>
</protein>
<sequence>METSTVIHCPPGSRRMMSGSGSAPSEFEKLWTLWHPRWLILLSCVFQVALMLLGMLRKRSASPVIQFFTWLCYIAANGISYLTIVFPFANQSITDFRLVALWATFSLLHSGGIDTLNAFHLEDNRLWKRYALGFIFKTVVCVSVVAQCSPHGEFMVAVLLVLIVAICNYCERIWVHRRGSMDGLRESSQSYQELETSPQPDYPTIMDEKLRLERSGHLTTQLRVRRLSTFSFNHSFLSTFPPSMANSVEVLMKSNWMHHRYRRHYENGRFCSDDREYNHSIFGHMSYSEAFQIAETEMCLMHDEIYSRAPALHRRWGLITRHCFFILIIISTFIFLVFVNKSDLPVLDVIVTYVLFIFDLFVRVLGLFHFWFSYQNVIGIINYIGNTGSSVMEKVSLCLIKLTLLFRPVNSSCLSMGQFDFWGCCLAHQPSRFKRCVQLIGLNRELENYSRTKYVPISNELRDSIFQVLKDKSTQAKEAPDYKWYTQSRGEWALTLGNCSELGWSVVSSSLGQSLCIWIIATNLYHASQGSEVSALLKMAKHLSDYLLYLLKVNPGLLSSVTPDSVNICNDTIEELRSFFPKKGPFDKNDRKEASLLILKQCTDDDPRRVRGDQMMSELWHGCILAQQLRKLDRTDKDMTLVRVLVELLTHIAVGCRGELHAELLAGGLELVTVVWWIAFQLGLSQSYEFESGAIAITVVPSQNYIYSLCAVQHW</sequence>
<feature type="transmembrane region" description="Helical" evidence="1">
    <location>
        <begin position="131"/>
        <end position="148"/>
    </location>
</feature>